<accession>A0A2B0LUR0</accession>
<evidence type="ECO:0000259" key="1">
    <source>
        <dbReference type="Pfam" id="PF12867"/>
    </source>
</evidence>
<dbReference type="Proteomes" id="UP000242656">
    <property type="component" value="Unassembled WGS sequence"/>
</dbReference>
<dbReference type="Gene3D" id="1.20.120.450">
    <property type="entry name" value="dinb family like domain"/>
    <property type="match status" value="1"/>
</dbReference>
<comment type="caution">
    <text evidence="2">The sequence shown here is derived from an EMBL/GenBank/DDBJ whole genome shotgun (WGS) entry which is preliminary data.</text>
</comment>
<dbReference type="InterPro" id="IPR024775">
    <property type="entry name" value="DinB-like"/>
</dbReference>
<protein>
    <submittedName>
        <fullName evidence="2">Formate dehydrogenase</fullName>
    </submittedName>
</protein>
<evidence type="ECO:0000313" key="3">
    <source>
        <dbReference type="Proteomes" id="UP000242656"/>
    </source>
</evidence>
<name>A0A2B0LUR0_BACCE</name>
<reference evidence="2 3" key="1">
    <citation type="submission" date="2017-09" db="EMBL/GenBank/DDBJ databases">
        <title>Large-scale bioinformatics analysis of Bacillus genomes uncovers conserved roles of natural products in bacterial physiology.</title>
        <authorList>
            <consortium name="Agbiome Team Llc"/>
            <person name="Bleich R.M."/>
            <person name="Grubbs K.J."/>
            <person name="Santa Maria K.C."/>
            <person name="Allen S.E."/>
            <person name="Farag S."/>
            <person name="Shank E.A."/>
            <person name="Bowers A."/>
        </authorList>
    </citation>
    <scope>NUCLEOTIDE SEQUENCE [LARGE SCALE GENOMIC DNA]</scope>
    <source>
        <strain evidence="2 3">AFS083043</strain>
    </source>
</reference>
<sequence>MNRTIGLKQFELTRGALVKFMETLDDKTVDKQPKGFNNTIRWHIGHVLTAAETFMFGKEFKHLPSEYPGLFGYGTKPSEWKTEGPSLEVLMSQLQEQAQRINGIPEEVFEEKLSEPFLGLKTVGELYGMMLYHEADHIGQMKAMKRIIEVEK</sequence>
<gene>
    <name evidence="2" type="ORF">COI93_19340</name>
</gene>
<proteinExistence type="predicted"/>
<evidence type="ECO:0000313" key="2">
    <source>
        <dbReference type="EMBL" id="PFK32449.1"/>
    </source>
</evidence>
<dbReference type="EMBL" id="NUWN01000085">
    <property type="protein sequence ID" value="PFK32449.1"/>
    <property type="molecule type" value="Genomic_DNA"/>
</dbReference>
<dbReference type="InterPro" id="IPR034660">
    <property type="entry name" value="DinB/YfiT-like"/>
</dbReference>
<organism evidence="2 3">
    <name type="scientific">Bacillus cereus</name>
    <dbReference type="NCBI Taxonomy" id="1396"/>
    <lineage>
        <taxon>Bacteria</taxon>
        <taxon>Bacillati</taxon>
        <taxon>Bacillota</taxon>
        <taxon>Bacilli</taxon>
        <taxon>Bacillales</taxon>
        <taxon>Bacillaceae</taxon>
        <taxon>Bacillus</taxon>
        <taxon>Bacillus cereus group</taxon>
    </lineage>
</organism>
<dbReference type="AlphaFoldDB" id="A0A2B0LUR0"/>
<dbReference type="Pfam" id="PF12867">
    <property type="entry name" value="DinB_2"/>
    <property type="match status" value="1"/>
</dbReference>
<dbReference type="RefSeq" id="WP_098492141.1">
    <property type="nucleotide sequence ID" value="NZ_NUWN01000085.1"/>
</dbReference>
<dbReference type="SUPFAM" id="SSF109854">
    <property type="entry name" value="DinB/YfiT-like putative metalloenzymes"/>
    <property type="match status" value="1"/>
</dbReference>
<feature type="domain" description="DinB-like" evidence="1">
    <location>
        <begin position="9"/>
        <end position="141"/>
    </location>
</feature>